<keyword evidence="5" id="KW-0143">Chaperone</keyword>
<protein>
    <submittedName>
        <fullName evidence="8">Chaperone protein ClpB</fullName>
    </submittedName>
</protein>
<evidence type="ECO:0000256" key="2">
    <source>
        <dbReference type="ARBA" id="ARBA00022737"/>
    </source>
</evidence>
<dbReference type="Pfam" id="PF17871">
    <property type="entry name" value="AAA_lid_9"/>
    <property type="match status" value="1"/>
</dbReference>
<evidence type="ECO:0000256" key="4">
    <source>
        <dbReference type="ARBA" id="ARBA00022840"/>
    </source>
</evidence>
<dbReference type="NCBIfam" id="TIGR03345">
    <property type="entry name" value="VI_ClpV1"/>
    <property type="match status" value="1"/>
</dbReference>
<dbReference type="InterPro" id="IPR027417">
    <property type="entry name" value="P-loop_NTPase"/>
</dbReference>
<dbReference type="Proteomes" id="UP000052022">
    <property type="component" value="Unassembled WGS sequence"/>
</dbReference>
<name>A0A0P1GAD8_9RHOB</name>
<dbReference type="Gene3D" id="3.40.50.300">
    <property type="entry name" value="P-loop containing nucleotide triphosphate hydrolases"/>
    <property type="match status" value="3"/>
</dbReference>
<feature type="domain" description="Clp ATPase C-terminal" evidence="7">
    <location>
        <begin position="754"/>
        <end position="846"/>
    </location>
</feature>
<dbReference type="GO" id="GO:0034605">
    <property type="term" value="P:cellular response to heat"/>
    <property type="evidence" value="ECO:0007669"/>
    <property type="project" value="TreeGrafter"/>
</dbReference>
<dbReference type="SMART" id="SM01086">
    <property type="entry name" value="ClpB_D2-small"/>
    <property type="match status" value="1"/>
</dbReference>
<comment type="similarity">
    <text evidence="1">Belongs to the ClpA/ClpB family.</text>
</comment>
<dbReference type="Gene3D" id="1.10.1780.10">
    <property type="entry name" value="Clp, N-terminal domain"/>
    <property type="match status" value="1"/>
</dbReference>
<feature type="domain" description="AAA+ ATPase" evidence="6">
    <location>
        <begin position="582"/>
        <end position="754"/>
    </location>
</feature>
<dbReference type="PRINTS" id="PR00300">
    <property type="entry name" value="CLPPROTEASEA"/>
</dbReference>
<dbReference type="AlphaFoldDB" id="A0A0P1GAD8"/>
<dbReference type="PANTHER" id="PTHR11638:SF184">
    <property type="entry name" value="ATPASE WITH CHAPERONE ACTIVITY"/>
    <property type="match status" value="1"/>
</dbReference>
<dbReference type="InterPro" id="IPR017729">
    <property type="entry name" value="ATPase_T6SS_ClpV1"/>
</dbReference>
<keyword evidence="9" id="KW-1185">Reference proteome</keyword>
<evidence type="ECO:0000256" key="1">
    <source>
        <dbReference type="ARBA" id="ARBA00008675"/>
    </source>
</evidence>
<sequence>MASLTKLVARLSPELRNALESGVGEAIKRKAAAVETAHWLFHIIFGSDSDLQAFLEGQGVQMSDLQAELERAMPMGAGEGGKQPTISGSVTKLIEQAWLLASVELNLGQITPEVFLLATQQPNALGVRAEALAALKPMSTDALQAFCTERGKSVPAAASGGAAAAAPVDGTALEKYTVNLTELARKGELDTVLGRTNEVAKAIDVLLRKRQNNPILLGAPGVGKTAVVEGLAQKIAAGEVPDQLKGADLVSLDMGLLQAGASVKGEFEERLKNVIKEVQASDTPIIVFIDEAHTMIGAGGTEGQNDAANLLKPALARGEFRTVAATTFAEYKKYFEKDPALSRRFQPITIDEPGRDAAVNILRAVSEGLSKHHDVFVREEAIKAAVDLSIRFMPSRRLPDKAISLMDTACARVALSQHARPAQIEGLEEELRFVEAELEKSTSDARMFGDPEFDASTLNEDIDNLKTTLADRISMWEDQKEKVSLRLEAARTALEAGEQAEVAAEEDEDIIVHPWVTGATVAEVVADWTGVPIANLGASEAERLLALEDTLKQRVIGQDAAIESIAKSLKISRAGLTDTRKPIGVFMMCGPSGVGKTETALAIADQFFGGEDAVTTINMTEFKEAHKVSMLLGAAAGYVGYGKGGVLTEAVRRRPYSVLLLDEMEKAHREIQDVFFQIFDKGHISDSEGNDVDFRNTIIIMTSNAGGEEIRDFVDAAGRDPSPEELNDHLRPLLLDHFSPAFIGRTELIAYRPLTPEVGAKLTEIHLNRIKKRIKAQYGASFNWEASFVDYVVSANSDPLSGGRALEAIINKNFLPRLAEECINRVIEDKPLEAITVSHDGADVVLKME</sequence>
<dbReference type="SMART" id="SM00382">
    <property type="entry name" value="AAA"/>
    <property type="match status" value="2"/>
</dbReference>
<dbReference type="GO" id="GO:0005524">
    <property type="term" value="F:ATP binding"/>
    <property type="evidence" value="ECO:0007669"/>
    <property type="project" value="UniProtKB-KW"/>
</dbReference>
<accession>A0A0P1GAD8</accession>
<keyword evidence="4" id="KW-0067">ATP-binding</keyword>
<dbReference type="FunFam" id="3.40.50.300:FF:000010">
    <property type="entry name" value="Chaperone clpB 1, putative"/>
    <property type="match status" value="1"/>
</dbReference>
<evidence type="ECO:0000259" key="6">
    <source>
        <dbReference type="SMART" id="SM00382"/>
    </source>
</evidence>
<dbReference type="STRING" id="928856.SAMN04488049_10818"/>
<proteinExistence type="inferred from homology"/>
<keyword evidence="3" id="KW-0547">Nucleotide-binding</keyword>
<dbReference type="GO" id="GO:0005737">
    <property type="term" value="C:cytoplasm"/>
    <property type="evidence" value="ECO:0007669"/>
    <property type="project" value="TreeGrafter"/>
</dbReference>
<dbReference type="EMBL" id="CYSD01000031">
    <property type="protein sequence ID" value="CUH78370.1"/>
    <property type="molecule type" value="Genomic_DNA"/>
</dbReference>
<dbReference type="InterPro" id="IPR003959">
    <property type="entry name" value="ATPase_AAA_core"/>
</dbReference>
<dbReference type="OrthoDB" id="9803641at2"/>
<dbReference type="InterPro" id="IPR041546">
    <property type="entry name" value="ClpA/ClpB_AAA_lid"/>
</dbReference>
<dbReference type="PANTHER" id="PTHR11638">
    <property type="entry name" value="ATP-DEPENDENT CLP PROTEASE"/>
    <property type="match status" value="1"/>
</dbReference>
<dbReference type="InterPro" id="IPR018368">
    <property type="entry name" value="ClpA/B_CS1"/>
</dbReference>
<dbReference type="InterPro" id="IPR050130">
    <property type="entry name" value="ClpA_ClpB"/>
</dbReference>
<dbReference type="InterPro" id="IPR036628">
    <property type="entry name" value="Clp_N_dom_sf"/>
</dbReference>
<evidence type="ECO:0000256" key="5">
    <source>
        <dbReference type="ARBA" id="ARBA00023186"/>
    </source>
</evidence>
<feature type="domain" description="AAA+ ATPase" evidence="6">
    <location>
        <begin position="210"/>
        <end position="355"/>
    </location>
</feature>
<dbReference type="GO" id="GO:0016887">
    <property type="term" value="F:ATP hydrolysis activity"/>
    <property type="evidence" value="ECO:0007669"/>
    <property type="project" value="InterPro"/>
</dbReference>
<gene>
    <name evidence="8" type="primary">clpB_2</name>
    <name evidence="8" type="ORF">TRM7557_01846</name>
</gene>
<dbReference type="Pfam" id="PF07724">
    <property type="entry name" value="AAA_2"/>
    <property type="match status" value="1"/>
</dbReference>
<evidence type="ECO:0000256" key="3">
    <source>
        <dbReference type="ARBA" id="ARBA00022741"/>
    </source>
</evidence>
<reference evidence="8 9" key="1">
    <citation type="submission" date="2015-09" db="EMBL/GenBank/DDBJ databases">
        <authorList>
            <consortium name="Swine Surveillance"/>
        </authorList>
    </citation>
    <scope>NUCLEOTIDE SEQUENCE [LARGE SCALE GENOMIC DNA]</scope>
    <source>
        <strain evidence="8 9">CECT 7557</strain>
    </source>
</reference>
<evidence type="ECO:0000313" key="8">
    <source>
        <dbReference type="EMBL" id="CUH78370.1"/>
    </source>
</evidence>
<dbReference type="SUPFAM" id="SSF81923">
    <property type="entry name" value="Double Clp-N motif"/>
    <property type="match status" value="1"/>
</dbReference>
<dbReference type="InterPro" id="IPR003593">
    <property type="entry name" value="AAA+_ATPase"/>
</dbReference>
<evidence type="ECO:0000259" key="7">
    <source>
        <dbReference type="SMART" id="SM01086"/>
    </source>
</evidence>
<dbReference type="Gene3D" id="1.10.8.60">
    <property type="match status" value="1"/>
</dbReference>
<organism evidence="8 9">
    <name type="scientific">Tritonibacter multivorans</name>
    <dbReference type="NCBI Taxonomy" id="928856"/>
    <lineage>
        <taxon>Bacteria</taxon>
        <taxon>Pseudomonadati</taxon>
        <taxon>Pseudomonadota</taxon>
        <taxon>Alphaproteobacteria</taxon>
        <taxon>Rhodobacterales</taxon>
        <taxon>Paracoccaceae</taxon>
        <taxon>Tritonibacter</taxon>
    </lineage>
</organism>
<dbReference type="CDD" id="cd00009">
    <property type="entry name" value="AAA"/>
    <property type="match status" value="1"/>
</dbReference>
<dbReference type="FunFam" id="3.40.50.300:FF:000025">
    <property type="entry name" value="ATP-dependent Clp protease subunit"/>
    <property type="match status" value="1"/>
</dbReference>
<dbReference type="Pfam" id="PF02861">
    <property type="entry name" value="Clp_N"/>
    <property type="match status" value="1"/>
</dbReference>
<dbReference type="RefSeq" id="WP_058289921.1">
    <property type="nucleotide sequence ID" value="NZ_CYSD01000031.1"/>
</dbReference>
<dbReference type="PROSITE" id="PS00870">
    <property type="entry name" value="CLPAB_1"/>
    <property type="match status" value="1"/>
</dbReference>
<dbReference type="InterPro" id="IPR004176">
    <property type="entry name" value="Clp_R_N"/>
</dbReference>
<dbReference type="InterPro" id="IPR001270">
    <property type="entry name" value="ClpA/B"/>
</dbReference>
<dbReference type="Pfam" id="PF10431">
    <property type="entry name" value="ClpB_D2-small"/>
    <property type="match status" value="1"/>
</dbReference>
<evidence type="ECO:0000313" key="9">
    <source>
        <dbReference type="Proteomes" id="UP000052022"/>
    </source>
</evidence>
<dbReference type="InterPro" id="IPR019489">
    <property type="entry name" value="Clp_ATPase_C"/>
</dbReference>
<dbReference type="SUPFAM" id="SSF52540">
    <property type="entry name" value="P-loop containing nucleoside triphosphate hydrolases"/>
    <property type="match status" value="2"/>
</dbReference>
<dbReference type="Pfam" id="PF00004">
    <property type="entry name" value="AAA"/>
    <property type="match status" value="1"/>
</dbReference>
<keyword evidence="2" id="KW-0677">Repeat</keyword>
<dbReference type="CDD" id="cd19499">
    <property type="entry name" value="RecA-like_ClpB_Hsp104-like"/>
    <property type="match status" value="1"/>
</dbReference>